<gene>
    <name evidence="2" type="ORF">FJZ00_06220</name>
</gene>
<dbReference type="EMBL" id="VGJX01000308">
    <property type="protein sequence ID" value="MBM3274727.1"/>
    <property type="molecule type" value="Genomic_DNA"/>
</dbReference>
<evidence type="ECO:0000259" key="1">
    <source>
        <dbReference type="PROSITE" id="PS50801"/>
    </source>
</evidence>
<dbReference type="AlphaFoldDB" id="A0A938BIW1"/>
<comment type="caution">
    <text evidence="2">The sequence shown here is derived from an EMBL/GenBank/DDBJ whole genome shotgun (WGS) entry which is preliminary data.</text>
</comment>
<organism evidence="2 3">
    <name type="scientific">Candidatus Tanganyikabacteria bacterium</name>
    <dbReference type="NCBI Taxonomy" id="2961651"/>
    <lineage>
        <taxon>Bacteria</taxon>
        <taxon>Bacillati</taxon>
        <taxon>Candidatus Sericytochromatia</taxon>
        <taxon>Candidatus Tanganyikabacteria</taxon>
    </lineage>
</organism>
<proteinExistence type="predicted"/>
<dbReference type="CDD" id="cd07043">
    <property type="entry name" value="STAS_anti-anti-sigma_factors"/>
    <property type="match status" value="1"/>
</dbReference>
<dbReference type="Proteomes" id="UP000703893">
    <property type="component" value="Unassembled WGS sequence"/>
</dbReference>
<dbReference type="Gene3D" id="3.30.750.24">
    <property type="entry name" value="STAS domain"/>
    <property type="match status" value="1"/>
</dbReference>
<feature type="domain" description="STAS" evidence="1">
    <location>
        <begin position="5"/>
        <end position="116"/>
    </location>
</feature>
<dbReference type="Pfam" id="PF01740">
    <property type="entry name" value="STAS"/>
    <property type="match status" value="1"/>
</dbReference>
<dbReference type="InterPro" id="IPR036513">
    <property type="entry name" value="STAS_dom_sf"/>
</dbReference>
<sequence>MTNDLAVTVRKGPDYAVIYTDGYVNNLGGEKIGETARSLMDEGVRQIVINMEKSTVVNSIGVSILIELIEQIQEAEGKIFFCNLTKVIAKTFTIMGLAQFAGMAETEEAAIAALSA</sequence>
<dbReference type="PANTHER" id="PTHR33495:SF6">
    <property type="entry name" value="ANTI-SIGMA FACTOR ANTAGONIST"/>
    <property type="match status" value="1"/>
</dbReference>
<dbReference type="PROSITE" id="PS50801">
    <property type="entry name" value="STAS"/>
    <property type="match status" value="1"/>
</dbReference>
<reference evidence="2 3" key="1">
    <citation type="submission" date="2019-03" db="EMBL/GenBank/DDBJ databases">
        <title>Lake Tanganyika Metagenome-Assembled Genomes (MAGs).</title>
        <authorList>
            <person name="Tran P."/>
        </authorList>
    </citation>
    <scope>NUCLEOTIDE SEQUENCE [LARGE SCALE GENOMIC DNA]</scope>
    <source>
        <strain evidence="2">K_DeepCast_65m_m2_236</strain>
    </source>
</reference>
<dbReference type="GO" id="GO:0043856">
    <property type="term" value="F:anti-sigma factor antagonist activity"/>
    <property type="evidence" value="ECO:0007669"/>
    <property type="project" value="TreeGrafter"/>
</dbReference>
<protein>
    <submittedName>
        <fullName evidence="2">STAS domain-containing protein</fullName>
    </submittedName>
</protein>
<dbReference type="PANTHER" id="PTHR33495">
    <property type="entry name" value="ANTI-SIGMA FACTOR ANTAGONIST TM_1081-RELATED-RELATED"/>
    <property type="match status" value="1"/>
</dbReference>
<name>A0A938BIW1_9BACT</name>
<dbReference type="InterPro" id="IPR002645">
    <property type="entry name" value="STAS_dom"/>
</dbReference>
<evidence type="ECO:0000313" key="2">
    <source>
        <dbReference type="EMBL" id="MBM3274727.1"/>
    </source>
</evidence>
<accession>A0A938BIW1</accession>
<dbReference type="SUPFAM" id="SSF52091">
    <property type="entry name" value="SpoIIaa-like"/>
    <property type="match status" value="1"/>
</dbReference>
<evidence type="ECO:0000313" key="3">
    <source>
        <dbReference type="Proteomes" id="UP000703893"/>
    </source>
</evidence>